<gene>
    <name evidence="3" type="ORF">Pan216_26190</name>
</gene>
<feature type="compositionally biased region" description="Polar residues" evidence="1">
    <location>
        <begin position="436"/>
        <end position="452"/>
    </location>
</feature>
<dbReference type="RefSeq" id="WP_419193585.1">
    <property type="nucleotide sequence ID" value="NZ_CP036279.1"/>
</dbReference>
<keyword evidence="4" id="KW-1185">Reference proteome</keyword>
<dbReference type="PROSITE" id="PS51833">
    <property type="entry name" value="HDOD"/>
    <property type="match status" value="1"/>
</dbReference>
<dbReference type="InterPro" id="IPR013976">
    <property type="entry name" value="HDOD"/>
</dbReference>
<proteinExistence type="predicted"/>
<protein>
    <submittedName>
        <fullName evidence="3">HDOD domain protein</fullName>
    </submittedName>
</protein>
<dbReference type="PANTHER" id="PTHR33525:SF3">
    <property type="entry name" value="RIBONUCLEASE Y"/>
    <property type="match status" value="1"/>
</dbReference>
<dbReference type="PANTHER" id="PTHR33525">
    <property type="match status" value="1"/>
</dbReference>
<dbReference type="InterPro" id="IPR052340">
    <property type="entry name" value="RNase_Y/CdgJ"/>
</dbReference>
<sequence>MQRPHVIILCGSLAATEQFVDGIPEDEIAVERVFSAEQLHRSMSEVAMDAVVVEEKLEGFFSGIDILEKIHHELLRPATILLSPDISQVRDRAQQIGVDRVLPSNTSGSVIAETILTLTHPNADGAKFISDRARRLVGSVSLPNSPPNILLRFAPRLLSEEEISIAELTETISVDPSIAAQLLSLVNSPAMGLSVRVSSLFDAINLLGTRATLALILSCRAHDSFLQFGRKISDSMRSWHQRRSVMVACIASAFVKRLGNVSPETAYLLGLLQELGILVLVEACGATYESMLGRFRHTGHLRLESLERGYLRGLTHADVGAALLENWCLPVPILRLVANHHDDSGQADHWSDGNRQFLAAMRSAEAFVDLADGHVETRHNRFRRAMEAFGRTNRDDILSALNEGIANTVVASELFRAPKPSQTKMRQTLDQLNTILASSPTAADSESESPTSEPAIPG</sequence>
<dbReference type="AlphaFoldDB" id="A0A518B447"/>
<dbReference type="Pfam" id="PF08668">
    <property type="entry name" value="HDOD"/>
    <property type="match status" value="1"/>
</dbReference>
<organism evidence="3 4">
    <name type="scientific">Kolteria novifilia</name>
    <dbReference type="NCBI Taxonomy" id="2527975"/>
    <lineage>
        <taxon>Bacteria</taxon>
        <taxon>Pseudomonadati</taxon>
        <taxon>Planctomycetota</taxon>
        <taxon>Planctomycetia</taxon>
        <taxon>Kolteriales</taxon>
        <taxon>Kolteriaceae</taxon>
        <taxon>Kolteria</taxon>
    </lineage>
</organism>
<dbReference type="SUPFAM" id="SSF109604">
    <property type="entry name" value="HD-domain/PDEase-like"/>
    <property type="match status" value="1"/>
</dbReference>
<evidence type="ECO:0000256" key="1">
    <source>
        <dbReference type="SAM" id="MobiDB-lite"/>
    </source>
</evidence>
<accession>A0A518B447</accession>
<feature type="domain" description="HDOD" evidence="2">
    <location>
        <begin position="143"/>
        <end position="343"/>
    </location>
</feature>
<dbReference type="EMBL" id="CP036279">
    <property type="protein sequence ID" value="QDU61755.1"/>
    <property type="molecule type" value="Genomic_DNA"/>
</dbReference>
<feature type="region of interest" description="Disordered" evidence="1">
    <location>
        <begin position="436"/>
        <end position="458"/>
    </location>
</feature>
<dbReference type="Gene3D" id="1.10.3210.10">
    <property type="entry name" value="Hypothetical protein af1432"/>
    <property type="match status" value="1"/>
</dbReference>
<dbReference type="Proteomes" id="UP000317093">
    <property type="component" value="Chromosome"/>
</dbReference>
<dbReference type="KEGG" id="knv:Pan216_26190"/>
<evidence type="ECO:0000259" key="2">
    <source>
        <dbReference type="PROSITE" id="PS51833"/>
    </source>
</evidence>
<reference evidence="3 4" key="1">
    <citation type="submission" date="2019-02" db="EMBL/GenBank/DDBJ databases">
        <title>Deep-cultivation of Planctomycetes and their phenomic and genomic characterization uncovers novel biology.</title>
        <authorList>
            <person name="Wiegand S."/>
            <person name="Jogler M."/>
            <person name="Boedeker C."/>
            <person name="Pinto D."/>
            <person name="Vollmers J."/>
            <person name="Rivas-Marin E."/>
            <person name="Kohn T."/>
            <person name="Peeters S.H."/>
            <person name="Heuer A."/>
            <person name="Rast P."/>
            <person name="Oberbeckmann S."/>
            <person name="Bunk B."/>
            <person name="Jeske O."/>
            <person name="Meyerdierks A."/>
            <person name="Storesund J.E."/>
            <person name="Kallscheuer N."/>
            <person name="Luecker S."/>
            <person name="Lage O.M."/>
            <person name="Pohl T."/>
            <person name="Merkel B.J."/>
            <person name="Hornburger P."/>
            <person name="Mueller R.-W."/>
            <person name="Bruemmer F."/>
            <person name="Labrenz M."/>
            <person name="Spormann A.M."/>
            <person name="Op den Camp H."/>
            <person name="Overmann J."/>
            <person name="Amann R."/>
            <person name="Jetten M.S.M."/>
            <person name="Mascher T."/>
            <person name="Medema M.H."/>
            <person name="Devos D.P."/>
            <person name="Kaster A.-K."/>
            <person name="Ovreas L."/>
            <person name="Rohde M."/>
            <person name="Galperin M.Y."/>
            <person name="Jogler C."/>
        </authorList>
    </citation>
    <scope>NUCLEOTIDE SEQUENCE [LARGE SCALE GENOMIC DNA]</scope>
    <source>
        <strain evidence="3 4">Pan216</strain>
    </source>
</reference>
<evidence type="ECO:0000313" key="4">
    <source>
        <dbReference type="Proteomes" id="UP000317093"/>
    </source>
</evidence>
<name>A0A518B447_9BACT</name>
<evidence type="ECO:0000313" key="3">
    <source>
        <dbReference type="EMBL" id="QDU61755.1"/>
    </source>
</evidence>